<dbReference type="EMBL" id="SZUV01000010">
    <property type="protein sequence ID" value="TQN49184.1"/>
    <property type="molecule type" value="Genomic_DNA"/>
</dbReference>
<keyword evidence="1" id="KW-0175">Coiled coil</keyword>
<evidence type="ECO:0000313" key="3">
    <source>
        <dbReference type="EMBL" id="TQN49184.1"/>
    </source>
</evidence>
<accession>A0A543PYK9</accession>
<feature type="domain" description="Helix-turn-helix" evidence="2">
    <location>
        <begin position="4"/>
        <end position="46"/>
    </location>
</feature>
<feature type="coiled-coil region" evidence="1">
    <location>
        <begin position="85"/>
        <end position="112"/>
    </location>
</feature>
<dbReference type="InterPro" id="IPR041657">
    <property type="entry name" value="HTH_17"/>
</dbReference>
<organism evidence="3 4">
    <name type="scientific">Acidithiobacillus thiooxidans ATCC 19377</name>
    <dbReference type="NCBI Taxonomy" id="637390"/>
    <lineage>
        <taxon>Bacteria</taxon>
        <taxon>Pseudomonadati</taxon>
        <taxon>Pseudomonadota</taxon>
        <taxon>Acidithiobacillia</taxon>
        <taxon>Acidithiobacillales</taxon>
        <taxon>Acidithiobacillaceae</taxon>
        <taxon>Acidithiobacillus</taxon>
    </lineage>
</organism>
<evidence type="ECO:0000256" key="1">
    <source>
        <dbReference type="SAM" id="Coils"/>
    </source>
</evidence>
<gene>
    <name evidence="3" type="ORF">DLNHIDIE_03502</name>
</gene>
<dbReference type="RefSeq" id="WP_142090234.1">
    <property type="nucleotide sequence ID" value="NZ_SZUV01000010.1"/>
</dbReference>
<dbReference type="InterPro" id="IPR009061">
    <property type="entry name" value="DNA-bd_dom_put_sf"/>
</dbReference>
<proteinExistence type="predicted"/>
<protein>
    <recommendedName>
        <fullName evidence="2">Helix-turn-helix domain-containing protein</fullName>
    </recommendedName>
</protein>
<dbReference type="Proteomes" id="UP000315403">
    <property type="component" value="Unassembled WGS sequence"/>
</dbReference>
<dbReference type="SUPFAM" id="SSF46955">
    <property type="entry name" value="Putative DNA-binding domain"/>
    <property type="match status" value="1"/>
</dbReference>
<dbReference type="Pfam" id="PF12728">
    <property type="entry name" value="HTH_17"/>
    <property type="match status" value="1"/>
</dbReference>
<name>A0A543PYK9_ACITH</name>
<sequence length="140" mass="16116">MTLVSISEAARLTKRSRTTIYRYRDEGKISISSDHQGNPMIDTSELMRVFGPISLDITEHSHEQDGEHRVTDENDTVHPGKTTENALLRESVRRLETALEEAKQREAWLQGQMERLTVLLTHANPPSQAPHAPWWKFWSQ</sequence>
<dbReference type="AlphaFoldDB" id="A0A543PYK9"/>
<evidence type="ECO:0000259" key="2">
    <source>
        <dbReference type="Pfam" id="PF12728"/>
    </source>
</evidence>
<evidence type="ECO:0000313" key="4">
    <source>
        <dbReference type="Proteomes" id="UP000315403"/>
    </source>
</evidence>
<comment type="caution">
    <text evidence="3">The sequence shown here is derived from an EMBL/GenBank/DDBJ whole genome shotgun (WGS) entry which is preliminary data.</text>
</comment>
<reference evidence="3 4" key="1">
    <citation type="submission" date="2019-03" db="EMBL/GenBank/DDBJ databases">
        <title>New insights into Acidothiobacillus thiooxidans sulfur metabolism through coupled gene expression, solution geochemistry, microscopy and spectroscopy analyses.</title>
        <authorList>
            <person name="Camacho D."/>
            <person name="Frazao R."/>
            <person name="Fouillen A."/>
            <person name="Nanci A."/>
            <person name="Lang B.F."/>
            <person name="Apte S.C."/>
            <person name="Baron C."/>
            <person name="Warren L.A."/>
        </authorList>
    </citation>
    <scope>NUCLEOTIDE SEQUENCE [LARGE SCALE GENOMIC DNA]</scope>
    <source>
        <strain evidence="3 4">ATCC 19377</strain>
    </source>
</reference>